<evidence type="ECO:0008006" key="4">
    <source>
        <dbReference type="Google" id="ProtNLM"/>
    </source>
</evidence>
<dbReference type="PANTHER" id="PTHR11362:SF82">
    <property type="entry name" value="PHOSPHATIDYLETHANOLAMINE-BINDING PROTEIN 4"/>
    <property type="match status" value="1"/>
</dbReference>
<evidence type="ECO:0000313" key="3">
    <source>
        <dbReference type="Proteomes" id="UP000467700"/>
    </source>
</evidence>
<sequence length="203" mass="21716">MRTLISAIPVLLAVVFVRLVSGQDTNLTQVKQAFEEAGILKDVPIPFNPSVLFHVTYFSPKASPRTLYAGMRMNPKDVYSVPVFSVIGDPGPGPLVIVLVDPDALSHQNPIIAQVRHFLGGGYSFNPESGLLSIDGPVAPPTPYNHPAPLIGSGDHRHSLQFSTQTLITSSTDRGRFNLTDFALKTNLGAPIGGTFMVMGPVA</sequence>
<dbReference type="Proteomes" id="UP000467700">
    <property type="component" value="Unassembled WGS sequence"/>
</dbReference>
<dbReference type="CDD" id="cd00866">
    <property type="entry name" value="PEBP_euk"/>
    <property type="match status" value="1"/>
</dbReference>
<accession>A0A8S0VS08</accession>
<protein>
    <recommendedName>
        <fullName evidence="4">PEBP-like protein</fullName>
    </recommendedName>
</protein>
<comment type="caution">
    <text evidence="2">The sequence shown here is derived from an EMBL/GenBank/DDBJ whole genome shotgun (WGS) entry which is preliminary data.</text>
</comment>
<dbReference type="InterPro" id="IPR036610">
    <property type="entry name" value="PEBP-like_sf"/>
</dbReference>
<dbReference type="AlphaFoldDB" id="A0A8S0VS08"/>
<reference evidence="2 3" key="1">
    <citation type="submission" date="2020-01" db="EMBL/GenBank/DDBJ databases">
        <authorList>
            <person name="Gupta K D."/>
        </authorList>
    </citation>
    <scope>NUCLEOTIDE SEQUENCE [LARGE SCALE GENOMIC DNA]</scope>
</reference>
<organism evidence="2 3">
    <name type="scientific">Cyclocybe aegerita</name>
    <name type="common">Black poplar mushroom</name>
    <name type="synonym">Agrocybe aegerita</name>
    <dbReference type="NCBI Taxonomy" id="1973307"/>
    <lineage>
        <taxon>Eukaryota</taxon>
        <taxon>Fungi</taxon>
        <taxon>Dikarya</taxon>
        <taxon>Basidiomycota</taxon>
        <taxon>Agaricomycotina</taxon>
        <taxon>Agaricomycetes</taxon>
        <taxon>Agaricomycetidae</taxon>
        <taxon>Agaricales</taxon>
        <taxon>Agaricineae</taxon>
        <taxon>Bolbitiaceae</taxon>
        <taxon>Cyclocybe</taxon>
    </lineage>
</organism>
<feature type="chain" id="PRO_5035910129" description="PEBP-like protein" evidence="1">
    <location>
        <begin position="23"/>
        <end position="203"/>
    </location>
</feature>
<dbReference type="SUPFAM" id="SSF49777">
    <property type="entry name" value="PEBP-like"/>
    <property type="match status" value="1"/>
</dbReference>
<evidence type="ECO:0000313" key="2">
    <source>
        <dbReference type="EMBL" id="CAA7265459.1"/>
    </source>
</evidence>
<dbReference type="InterPro" id="IPR035810">
    <property type="entry name" value="PEBP_euk"/>
</dbReference>
<evidence type="ECO:0000256" key="1">
    <source>
        <dbReference type="SAM" id="SignalP"/>
    </source>
</evidence>
<gene>
    <name evidence="2" type="ORF">AAE3_LOCUS7747</name>
</gene>
<keyword evidence="1" id="KW-0732">Signal</keyword>
<name>A0A8S0VS08_CYCAE</name>
<dbReference type="EMBL" id="CACVBS010000049">
    <property type="protein sequence ID" value="CAA7265459.1"/>
    <property type="molecule type" value="Genomic_DNA"/>
</dbReference>
<dbReference type="OrthoDB" id="2506647at2759"/>
<keyword evidence="3" id="KW-1185">Reference proteome</keyword>
<proteinExistence type="predicted"/>
<dbReference type="PANTHER" id="PTHR11362">
    <property type="entry name" value="PHOSPHATIDYLETHANOLAMINE-BINDING PROTEIN"/>
    <property type="match status" value="1"/>
</dbReference>
<feature type="signal peptide" evidence="1">
    <location>
        <begin position="1"/>
        <end position="22"/>
    </location>
</feature>
<dbReference type="Gene3D" id="3.90.280.10">
    <property type="entry name" value="PEBP-like"/>
    <property type="match status" value="1"/>
</dbReference>